<accession>A0A0F9S4Q3</accession>
<organism evidence="1">
    <name type="scientific">marine sediment metagenome</name>
    <dbReference type="NCBI Taxonomy" id="412755"/>
    <lineage>
        <taxon>unclassified sequences</taxon>
        <taxon>metagenomes</taxon>
        <taxon>ecological metagenomes</taxon>
    </lineage>
</organism>
<protein>
    <submittedName>
        <fullName evidence="1">Uncharacterized protein</fullName>
    </submittedName>
</protein>
<proteinExistence type="predicted"/>
<reference evidence="1" key="1">
    <citation type="journal article" date="2015" name="Nature">
        <title>Complex archaea that bridge the gap between prokaryotes and eukaryotes.</title>
        <authorList>
            <person name="Spang A."/>
            <person name="Saw J.H."/>
            <person name="Jorgensen S.L."/>
            <person name="Zaremba-Niedzwiedzka K."/>
            <person name="Martijn J."/>
            <person name="Lind A.E."/>
            <person name="van Eijk R."/>
            <person name="Schleper C."/>
            <person name="Guy L."/>
            <person name="Ettema T.J."/>
        </authorList>
    </citation>
    <scope>NUCLEOTIDE SEQUENCE</scope>
</reference>
<dbReference type="AlphaFoldDB" id="A0A0F9S4Q3"/>
<name>A0A0F9S4Q3_9ZZZZ</name>
<evidence type="ECO:0000313" key="1">
    <source>
        <dbReference type="EMBL" id="KKN32056.1"/>
    </source>
</evidence>
<comment type="caution">
    <text evidence="1">The sequence shown here is derived from an EMBL/GenBank/DDBJ whole genome shotgun (WGS) entry which is preliminary data.</text>
</comment>
<gene>
    <name evidence="1" type="ORF">LCGC14_0817800</name>
</gene>
<dbReference type="EMBL" id="LAZR01002280">
    <property type="protein sequence ID" value="KKN32056.1"/>
    <property type="molecule type" value="Genomic_DNA"/>
</dbReference>
<sequence length="66" mass="7516">MLSRDNLFIQFGPKLIESLFFVLLDEINTLRSAQGQPIVSMQDLIDNASNHVNSSPDYSWMSYPIP</sequence>